<comment type="caution">
    <text evidence="1">The sequence shown here is derived from an EMBL/GenBank/DDBJ whole genome shotgun (WGS) entry which is preliminary data.</text>
</comment>
<evidence type="ECO:0000313" key="2">
    <source>
        <dbReference type="Proteomes" id="UP000680279"/>
    </source>
</evidence>
<protein>
    <submittedName>
        <fullName evidence="1">Uncharacterized protein</fullName>
    </submittedName>
</protein>
<dbReference type="EMBL" id="BOQT01000006">
    <property type="protein sequence ID" value="GIN20924.1"/>
    <property type="molecule type" value="Genomic_DNA"/>
</dbReference>
<gene>
    <name evidence="1" type="ORF">J1TS3_20580</name>
</gene>
<name>A0ABQ4K5C4_9BACI</name>
<sequence>MRINFFEKLYREMGCGEAGVKQVEYLNRTAKANQSRKIEGELIKITGGTFEDLEIVKFLGTLRTKLHCMIGTNNSFF</sequence>
<organism evidence="1 2">
    <name type="scientific">Siminovitchia fordii</name>
    <dbReference type="NCBI Taxonomy" id="254759"/>
    <lineage>
        <taxon>Bacteria</taxon>
        <taxon>Bacillati</taxon>
        <taxon>Bacillota</taxon>
        <taxon>Bacilli</taxon>
        <taxon>Bacillales</taxon>
        <taxon>Bacillaceae</taxon>
        <taxon>Siminovitchia</taxon>
    </lineage>
</organism>
<proteinExistence type="predicted"/>
<dbReference type="Proteomes" id="UP000680279">
    <property type="component" value="Unassembled WGS sequence"/>
</dbReference>
<reference evidence="1 2" key="1">
    <citation type="submission" date="2021-03" db="EMBL/GenBank/DDBJ databases">
        <title>Antimicrobial resistance genes in bacteria isolated from Japanese honey, and their potential for conferring macrolide and lincosamide resistance in the American foulbrood pathogen Paenibacillus larvae.</title>
        <authorList>
            <person name="Okamoto M."/>
            <person name="Kumagai M."/>
            <person name="Kanamori H."/>
            <person name="Takamatsu D."/>
        </authorList>
    </citation>
    <scope>NUCLEOTIDE SEQUENCE [LARGE SCALE GENOMIC DNA]</scope>
    <source>
        <strain evidence="1 2">J1TS3</strain>
    </source>
</reference>
<accession>A0ABQ4K5C4</accession>
<evidence type="ECO:0000313" key="1">
    <source>
        <dbReference type="EMBL" id="GIN20924.1"/>
    </source>
</evidence>
<keyword evidence="2" id="KW-1185">Reference proteome</keyword>